<dbReference type="Pfam" id="PF05065">
    <property type="entry name" value="Phage_capsid"/>
    <property type="match status" value="1"/>
</dbReference>
<reference evidence="5 6" key="1">
    <citation type="journal article" date="2003" name="Mol. Microbiol.">
        <title>Genome and proteome of Listeria monocytogenes phage PSA: an unusual case for programmed + 1 translational frameshifting in structural protein synthesis.</title>
        <authorList>
            <person name="Zimmer M."/>
            <person name="Sattelberger E."/>
            <person name="Inman R."/>
            <person name="Calendar R."/>
            <person name="Loessner M.J."/>
        </authorList>
    </citation>
    <scope>NUCLEOTIDE SEQUENCE</scope>
</reference>
<organism evidence="5 6">
    <name type="scientific">Listeria phage PSA</name>
    <dbReference type="NCBI Taxonomy" id="171618"/>
    <lineage>
        <taxon>Viruses</taxon>
        <taxon>Duplodnaviria</taxon>
        <taxon>Heunggongvirae</taxon>
        <taxon>Uroviricota</taxon>
        <taxon>Caudoviricetes</taxon>
        <taxon>Psavirus</taxon>
        <taxon>Psavirus PSA</taxon>
    </lineage>
</organism>
<gene>
    <name evidence="5" type="primary">cps</name>
</gene>
<dbReference type="OrthoDB" id="9903at10239"/>
<dbReference type="Proteomes" id="UP000002091">
    <property type="component" value="Segment"/>
</dbReference>
<sequence>MNNLDKKDSETLNISTAFLNAIKEGATEAEQVTAFTNMAEQIQNNIIAQARKEVNREMNDNNVLASRGANALTSDESKYYNEVIAGNGFAGVTALLPPTVFERVFEDLTVEHPLLSKINFVNTTATTEWIISVGDVATAWWGPLCAEIKEVLDNGFDKIQTGMYKLSAYIPVCNAMLDLGPSWLDQYVRTILGEAMALGLEAGIVNGSGKDQPIGMMRDLNNVTAGEHPVKTATPLTDLTPATLATKVMLPLTDNGKKSVSDAILVINPADYWSKIYAATSYMTPQGVWVTGILPVPLEIVQSVAVPVGKAVAGRAKDYFMGIGSEQVIRTSTEYRLLDDETLYYAKQYANGRPKDNSSFLVFDITGLEGSPAIDVNVVNNATPPKPLLNKAGNNYSTMKVVELKEELDKRGITYNTSDLKSDLILKLEEDDLNAGV</sequence>
<evidence type="ECO:0000259" key="3">
    <source>
        <dbReference type="Pfam" id="PF05065"/>
    </source>
</evidence>
<dbReference type="InterPro" id="IPR036361">
    <property type="entry name" value="SAP_dom_sf"/>
</dbReference>
<proteinExistence type="predicted"/>
<dbReference type="InterPro" id="IPR015208">
    <property type="entry name" value="T4_recomb_endonuclease_dimer"/>
</dbReference>
<dbReference type="RefSeq" id="NP_821152.1">
    <property type="nucleotide sequence ID" value="NC_003291.2"/>
</dbReference>
<dbReference type="InterPro" id="IPR054612">
    <property type="entry name" value="Phage_capsid-like_C"/>
</dbReference>
<accession>Q858X0</accession>
<dbReference type="Gene3D" id="1.10.720.30">
    <property type="entry name" value="SAP domain"/>
    <property type="match status" value="1"/>
</dbReference>
<evidence type="ECO:0000256" key="2">
    <source>
        <dbReference type="ARBA" id="ARBA00022844"/>
    </source>
</evidence>
<dbReference type="GO" id="GO:0044423">
    <property type="term" value="C:virion component"/>
    <property type="evidence" value="ECO:0007669"/>
    <property type="project" value="UniProtKB-KW"/>
</dbReference>
<dbReference type="KEGG" id="vg:1260361"/>
<dbReference type="InterPro" id="IPR024455">
    <property type="entry name" value="Phage_capsid"/>
</dbReference>
<evidence type="ECO:0000259" key="4">
    <source>
        <dbReference type="Pfam" id="PF09124"/>
    </source>
</evidence>
<evidence type="ECO:0000313" key="6">
    <source>
        <dbReference type="Proteomes" id="UP000002091"/>
    </source>
</evidence>
<dbReference type="SUPFAM" id="SSF56563">
    <property type="entry name" value="Major capsid protein gp5"/>
    <property type="match status" value="1"/>
</dbReference>
<dbReference type="GeneID" id="1260361"/>
<protein>
    <submittedName>
        <fullName evidence="5">Major capsid protein b</fullName>
    </submittedName>
</protein>
<feature type="domain" description="Phage capsid-like C-terminal" evidence="3">
    <location>
        <begin position="95"/>
        <end position="363"/>
    </location>
</feature>
<keyword evidence="2" id="KW-0946">Virion</keyword>
<dbReference type="NCBIfam" id="TIGR01554">
    <property type="entry name" value="major_cap_HK97"/>
    <property type="match status" value="1"/>
</dbReference>
<evidence type="ECO:0000313" key="5">
    <source>
        <dbReference type="EMBL" id="CAD88501.1"/>
    </source>
</evidence>
<dbReference type="EMBL" id="AJ312240">
    <property type="protein sequence ID" value="CAD88501.1"/>
    <property type="molecule type" value="Genomic_DNA"/>
</dbReference>
<feature type="domain" description="T4 recombination endonuclease VII dimerisation" evidence="4">
    <location>
        <begin position="396"/>
        <end position="425"/>
    </location>
</feature>
<keyword evidence="6" id="KW-1185">Reference proteome</keyword>
<dbReference type="Pfam" id="PF09124">
    <property type="entry name" value="Endonuc-dimeris"/>
    <property type="match status" value="1"/>
</dbReference>
<name>Q858X0_9CAUD</name>
<comment type="subcellular location">
    <subcellularLocation>
        <location evidence="1">Virion</location>
    </subcellularLocation>
</comment>
<evidence type="ECO:0000256" key="1">
    <source>
        <dbReference type="ARBA" id="ARBA00004328"/>
    </source>
</evidence>